<accession>A0A975CKR7</accession>
<sequence>MSSKSELKKWVKDALRQHGGSAILLDVAKHIWANHELDLRAAGDLFYTWQYDMRWACTELRKDGDLEEPVKRGVWKLVSGH</sequence>
<dbReference type="AlphaFoldDB" id="A0A975CKR7"/>
<dbReference type="EMBL" id="CP071796">
    <property type="protein sequence ID" value="QTD46886.1"/>
    <property type="molecule type" value="Genomic_DNA"/>
</dbReference>
<name>A0A975CKR7_9BURK</name>
<dbReference type="RefSeq" id="WP_208010783.1">
    <property type="nucleotide sequence ID" value="NZ_CP071796.1"/>
</dbReference>
<protein>
    <submittedName>
        <fullName evidence="1">Uncharacterized protein</fullName>
    </submittedName>
</protein>
<proteinExistence type="predicted"/>
<dbReference type="KEGG" id="otd:J1M35_08455"/>
<organism evidence="1 2">
    <name type="scientific">Ottowia testudinis</name>
    <dbReference type="NCBI Taxonomy" id="2816950"/>
    <lineage>
        <taxon>Bacteria</taxon>
        <taxon>Pseudomonadati</taxon>
        <taxon>Pseudomonadota</taxon>
        <taxon>Betaproteobacteria</taxon>
        <taxon>Burkholderiales</taxon>
        <taxon>Comamonadaceae</taxon>
        <taxon>Ottowia</taxon>
    </lineage>
</organism>
<evidence type="ECO:0000313" key="1">
    <source>
        <dbReference type="EMBL" id="QTD46886.1"/>
    </source>
</evidence>
<reference evidence="1" key="1">
    <citation type="submission" date="2021-03" db="EMBL/GenBank/DDBJ databases">
        <title>Ottowia sp. 27C isolated from the cloaca of a Giant Asian pond turtle (Heosemys grandis).</title>
        <authorList>
            <person name="Spergser J."/>
            <person name="Busse H.-J."/>
        </authorList>
    </citation>
    <scope>NUCLEOTIDE SEQUENCE</scope>
    <source>
        <strain evidence="1">27C</strain>
    </source>
</reference>
<keyword evidence="2" id="KW-1185">Reference proteome</keyword>
<dbReference type="Proteomes" id="UP000663903">
    <property type="component" value="Chromosome"/>
</dbReference>
<gene>
    <name evidence="1" type="ORF">J1M35_08455</name>
</gene>
<evidence type="ECO:0000313" key="2">
    <source>
        <dbReference type="Proteomes" id="UP000663903"/>
    </source>
</evidence>